<dbReference type="RefSeq" id="WP_036195280.1">
    <property type="nucleotide sequence ID" value="NZ_AVPS01000009.1"/>
</dbReference>
<evidence type="ECO:0000256" key="1">
    <source>
        <dbReference type="SAM" id="SignalP"/>
    </source>
</evidence>
<organism evidence="2 3">
    <name type="scientific">Lysobacter concretionis Ko07 = DSM 16239</name>
    <dbReference type="NCBI Taxonomy" id="1122185"/>
    <lineage>
        <taxon>Bacteria</taxon>
        <taxon>Pseudomonadati</taxon>
        <taxon>Pseudomonadota</taxon>
        <taxon>Gammaproteobacteria</taxon>
        <taxon>Lysobacterales</taxon>
        <taxon>Lysobacteraceae</taxon>
        <taxon>Novilysobacter</taxon>
    </lineage>
</organism>
<keyword evidence="1" id="KW-0732">Signal</keyword>
<accession>A0A0A0EKZ3</accession>
<proteinExistence type="predicted"/>
<dbReference type="PROSITE" id="PS51257">
    <property type="entry name" value="PROKAR_LIPOPROTEIN"/>
    <property type="match status" value="1"/>
</dbReference>
<reference evidence="2 3" key="1">
    <citation type="submission" date="2013-08" db="EMBL/GenBank/DDBJ databases">
        <title>Genome sequencing of Lysobacter.</title>
        <authorList>
            <person name="Zhang S."/>
            <person name="Wang G."/>
        </authorList>
    </citation>
    <scope>NUCLEOTIDE SEQUENCE [LARGE SCALE GENOMIC DNA]</scope>
    <source>
        <strain evidence="2 3">Ko07</strain>
    </source>
</reference>
<keyword evidence="3" id="KW-1185">Reference proteome</keyword>
<dbReference type="STRING" id="1122185.N792_12850"/>
<evidence type="ECO:0000313" key="2">
    <source>
        <dbReference type="EMBL" id="KGM50960.1"/>
    </source>
</evidence>
<dbReference type="EMBL" id="AVPS01000009">
    <property type="protein sequence ID" value="KGM50960.1"/>
    <property type="molecule type" value="Genomic_DNA"/>
</dbReference>
<feature type="signal peptide" evidence="1">
    <location>
        <begin position="1"/>
        <end position="19"/>
    </location>
</feature>
<comment type="caution">
    <text evidence="2">The sequence shown here is derived from an EMBL/GenBank/DDBJ whole genome shotgun (WGS) entry which is preliminary data.</text>
</comment>
<protein>
    <submittedName>
        <fullName evidence="2">Uncharacterized protein</fullName>
    </submittedName>
</protein>
<sequence length="167" mass="17860">MKTTTRLILIALLSLPLLAACDKTKEDATEDAAVALAPLNAPTTTDDNAWGSYLSQVVTRNMGDVTNSPYLYYLPASDSEGFEGAHERLREEIEIAMQRGIVEGNLVAFGSPESSMMADIVVGAFAKVDPGSMKGVRLLFIGDAADNERVKAAVEASGVNYQFVEAK</sequence>
<dbReference type="AlphaFoldDB" id="A0A0A0EKZ3"/>
<dbReference type="OrthoDB" id="6022222at2"/>
<dbReference type="eggNOG" id="ENOG503051F">
    <property type="taxonomic scope" value="Bacteria"/>
</dbReference>
<name>A0A0A0EKZ3_9GAMM</name>
<feature type="chain" id="PRO_5001969049" evidence="1">
    <location>
        <begin position="20"/>
        <end position="167"/>
    </location>
</feature>
<evidence type="ECO:0000313" key="3">
    <source>
        <dbReference type="Proteomes" id="UP000030017"/>
    </source>
</evidence>
<dbReference type="Proteomes" id="UP000030017">
    <property type="component" value="Unassembled WGS sequence"/>
</dbReference>
<gene>
    <name evidence="2" type="ORF">N792_12850</name>
</gene>